<comment type="similarity">
    <text evidence="1">Belongs to the plant acyltransferase family.</text>
</comment>
<dbReference type="Gene3D" id="3.30.559.10">
    <property type="entry name" value="Chloramphenicol acetyltransferase-like domain"/>
    <property type="match status" value="2"/>
</dbReference>
<dbReference type="InterPro" id="IPR023213">
    <property type="entry name" value="CAT-like_dom_sf"/>
</dbReference>
<dbReference type="Gramene" id="Ma11_t05060.1">
    <property type="protein sequence ID" value="Ma11_p05060.1"/>
    <property type="gene ID" value="Ma11_g05060"/>
</dbReference>
<protein>
    <submittedName>
        <fullName evidence="2">(wild Malaysian banana) hypothetical protein</fullName>
    </submittedName>
</protein>
<name>A0A804L4D6_MUSAM</name>
<dbReference type="EMBL" id="HG996475">
    <property type="protein sequence ID" value="CAG1863596.1"/>
    <property type="molecule type" value="Genomic_DNA"/>
</dbReference>
<dbReference type="Proteomes" id="UP000012960">
    <property type="component" value="Unplaced"/>
</dbReference>
<dbReference type="InParanoid" id="A0A804L4D6"/>
<dbReference type="EnsemblPlants" id="Ma11_t05060.1">
    <property type="protein sequence ID" value="Ma11_p05060.1"/>
    <property type="gene ID" value="Ma11_g05060"/>
</dbReference>
<gene>
    <name evidence="2" type="ORF">GSMUA_20320.1</name>
</gene>
<dbReference type="AlphaFoldDB" id="A0A804L4D6"/>
<accession>A0A804L4D6</accession>
<keyword evidence="4" id="KW-1185">Reference proteome</keyword>
<evidence type="ECO:0000313" key="3">
    <source>
        <dbReference type="EnsemblPlants" id="Ma11_p05060.1"/>
    </source>
</evidence>
<proteinExistence type="inferred from homology"/>
<evidence type="ECO:0000313" key="2">
    <source>
        <dbReference type="EMBL" id="CAG1863596.1"/>
    </source>
</evidence>
<evidence type="ECO:0000256" key="1">
    <source>
        <dbReference type="ARBA" id="ARBA00009861"/>
    </source>
</evidence>
<sequence>MPLLILQCASAPSGELPFSPPLASHWPALPTSLNPLRAIAMAIFSTESSLYSHKDRAWQENAEPEETFLSMDFSVTKLTEGLVAPAGPTPAGTLPLSVMDKTPGSVGLVDSIHVFRHGRQPAKIIREALSRALVFYYPVAGRFAMSDQDELEVACTADGVYFIDASASCSLEDVNYLQLPLSVPKESILPYPSPDAGQTEGIVILLMQVTEFTCGGFTVGIRSSHAIFDGIGAGQFFQAIADIARGCTEPLVKPIWCRDAIPSPPKLQRGPPPPLLTFKFVDTILDVSSDHINRIKDEFIKKTGTFCSTFDVLTAKVWQSRTRAIQLEEHSTVRIGFAANARHLLYKSLLKEEGYYGNCAYPMTITAPRQKVADGSLLEVISLIKDAKQCLPIRFSKWMMGDPQEDPFKEPIDYGFLSISDWSRVGFSEVDYGWGTPIHFCPVNDYNFFGSCIFLRPPAPKQGLRLMARCVVKEESASFRDQLMEFATER</sequence>
<dbReference type="InterPro" id="IPR050898">
    <property type="entry name" value="Plant_acyltransferase"/>
</dbReference>
<dbReference type="Pfam" id="PF02458">
    <property type="entry name" value="Transferase"/>
    <property type="match status" value="1"/>
</dbReference>
<reference evidence="3" key="2">
    <citation type="submission" date="2021-05" db="UniProtKB">
        <authorList>
            <consortium name="EnsemblPlants"/>
        </authorList>
    </citation>
    <scope>IDENTIFICATION</scope>
    <source>
        <strain evidence="3">subsp. malaccensis</strain>
    </source>
</reference>
<organism evidence="3 4">
    <name type="scientific">Musa acuminata subsp. malaccensis</name>
    <name type="common">Wild banana</name>
    <name type="synonym">Musa malaccensis</name>
    <dbReference type="NCBI Taxonomy" id="214687"/>
    <lineage>
        <taxon>Eukaryota</taxon>
        <taxon>Viridiplantae</taxon>
        <taxon>Streptophyta</taxon>
        <taxon>Embryophyta</taxon>
        <taxon>Tracheophyta</taxon>
        <taxon>Spermatophyta</taxon>
        <taxon>Magnoliopsida</taxon>
        <taxon>Liliopsida</taxon>
        <taxon>Zingiberales</taxon>
        <taxon>Musaceae</taxon>
        <taxon>Musa</taxon>
    </lineage>
</organism>
<dbReference type="PANTHER" id="PTHR31147:SF2">
    <property type="entry name" value="OS01G0615300 PROTEIN"/>
    <property type="match status" value="1"/>
</dbReference>
<evidence type="ECO:0000313" key="4">
    <source>
        <dbReference type="Proteomes" id="UP000012960"/>
    </source>
</evidence>
<dbReference type="PANTHER" id="PTHR31147">
    <property type="entry name" value="ACYL TRANSFERASE 4"/>
    <property type="match status" value="1"/>
</dbReference>
<dbReference type="OMA" id="MEFATER"/>
<reference evidence="2" key="1">
    <citation type="submission" date="2021-03" db="EMBL/GenBank/DDBJ databases">
        <authorList>
            <consortium name="Genoscope - CEA"/>
            <person name="William W."/>
        </authorList>
    </citation>
    <scope>NUCLEOTIDE SEQUENCE</scope>
    <source>
        <strain evidence="2">Doubled-haploid Pahang</strain>
    </source>
</reference>